<dbReference type="GO" id="GO:0015031">
    <property type="term" value="P:protein transport"/>
    <property type="evidence" value="ECO:0007669"/>
    <property type="project" value="UniProtKB-KW"/>
</dbReference>
<accession>A0A250DJ18</accession>
<feature type="domain" description="Trimeric autotransporter adhesin YadA-like head" evidence="3">
    <location>
        <begin position="994"/>
        <end position="1017"/>
    </location>
</feature>
<evidence type="ECO:0000259" key="3">
    <source>
        <dbReference type="Pfam" id="PF05658"/>
    </source>
</evidence>
<feature type="domain" description="Trimeric autotransporter adhesin YadA-like head" evidence="3">
    <location>
        <begin position="509"/>
        <end position="530"/>
    </location>
</feature>
<dbReference type="Gene3D" id="2.150.10.10">
    <property type="entry name" value="Serralysin-like metalloprotease, C-terminal"/>
    <property type="match status" value="10"/>
</dbReference>
<dbReference type="GO" id="GO:0019867">
    <property type="term" value="C:outer membrane"/>
    <property type="evidence" value="ECO:0007669"/>
    <property type="project" value="InterPro"/>
</dbReference>
<keyword evidence="2" id="KW-0653">Protein transport</keyword>
<dbReference type="InterPro" id="IPR024973">
    <property type="entry name" value="ESPR"/>
</dbReference>
<keyword evidence="1" id="KW-0813">Transport</keyword>
<feature type="domain" description="Trimeric autotransporter adhesin YadA-like stalk" evidence="4">
    <location>
        <begin position="1146"/>
        <end position="1188"/>
    </location>
</feature>
<dbReference type="Proteomes" id="UP000217154">
    <property type="component" value="Chromosome"/>
</dbReference>
<feature type="domain" description="Trimeric autotransporter adhesin YadA-like head" evidence="3">
    <location>
        <begin position="481"/>
        <end position="502"/>
    </location>
</feature>
<feature type="domain" description="Trimeric autotransporter adhesin YadA-like head" evidence="3">
    <location>
        <begin position="1373"/>
        <end position="1399"/>
    </location>
</feature>
<dbReference type="Pfam" id="PF13018">
    <property type="entry name" value="ESPR"/>
    <property type="match status" value="1"/>
</dbReference>
<feature type="domain" description="ESPR" evidence="5">
    <location>
        <begin position="18"/>
        <end position="63"/>
    </location>
</feature>
<feature type="domain" description="Trimeric autotransporter adhesin YadA-like head" evidence="3">
    <location>
        <begin position="3059"/>
        <end position="3084"/>
    </location>
</feature>
<dbReference type="InterPro" id="IPR008635">
    <property type="entry name" value="Coiled_stalk_dom"/>
</dbReference>
<feature type="domain" description="Trimeric autotransporter adhesin YadA-like head" evidence="3">
    <location>
        <begin position="745"/>
        <end position="771"/>
    </location>
</feature>
<dbReference type="Pfam" id="PF05658">
    <property type="entry name" value="YadA_head"/>
    <property type="match status" value="18"/>
</dbReference>
<feature type="domain" description="Trimeric autotransporter adhesin YadA-like stalk" evidence="4">
    <location>
        <begin position="3552"/>
        <end position="3590"/>
    </location>
</feature>
<evidence type="ECO:0000259" key="4">
    <source>
        <dbReference type="Pfam" id="PF05662"/>
    </source>
</evidence>
<dbReference type="EMBL" id="CP023284">
    <property type="protein sequence ID" value="ATA54330.1"/>
    <property type="molecule type" value="Genomic_DNA"/>
</dbReference>
<evidence type="ECO:0000313" key="6">
    <source>
        <dbReference type="EMBL" id="ATA54330.1"/>
    </source>
</evidence>
<feature type="domain" description="Trimeric autotransporter adhesin YadA-like head" evidence="3">
    <location>
        <begin position="178"/>
        <end position="204"/>
    </location>
</feature>
<evidence type="ECO:0000256" key="2">
    <source>
        <dbReference type="ARBA" id="ARBA00022927"/>
    </source>
</evidence>
<feature type="domain" description="Trimeric autotransporter adhesin YadA-like head" evidence="3">
    <location>
        <begin position="1631"/>
        <end position="1656"/>
    </location>
</feature>
<evidence type="ECO:0000259" key="5">
    <source>
        <dbReference type="Pfam" id="PF13018"/>
    </source>
</evidence>
<dbReference type="InterPro" id="IPR008640">
    <property type="entry name" value="Adhesin_Head_dom"/>
</dbReference>
<dbReference type="InterPro" id="IPR045584">
    <property type="entry name" value="Pilin-like"/>
</dbReference>
<feature type="domain" description="Trimeric autotransporter adhesin YadA-like head" evidence="3">
    <location>
        <begin position="532"/>
        <end position="557"/>
    </location>
</feature>
<dbReference type="InterPro" id="IPR011049">
    <property type="entry name" value="Serralysin-like_metalloprot_C"/>
</dbReference>
<feature type="domain" description="Trimeric autotransporter adhesin YadA-like stalk" evidence="4">
    <location>
        <begin position="3497"/>
        <end position="3538"/>
    </location>
</feature>
<feature type="domain" description="Trimeric autotransporter adhesin YadA-like head" evidence="3">
    <location>
        <begin position="234"/>
        <end position="256"/>
    </location>
</feature>
<feature type="domain" description="Trimeric autotransporter adhesin YadA-like head" evidence="3">
    <location>
        <begin position="1485"/>
        <end position="1510"/>
    </location>
</feature>
<feature type="domain" description="Trimeric autotransporter adhesin YadA-like head" evidence="3">
    <location>
        <begin position="1190"/>
        <end position="1215"/>
    </location>
</feature>
<dbReference type="SUPFAM" id="SSF101967">
    <property type="entry name" value="Adhesin YadA, collagen-binding domain"/>
    <property type="match status" value="11"/>
</dbReference>
<feature type="domain" description="Trimeric autotransporter adhesin YadA-like head" evidence="3">
    <location>
        <begin position="717"/>
        <end position="743"/>
    </location>
</feature>
<feature type="domain" description="Trimeric autotransporter adhesin YadA-like stalk" evidence="4">
    <location>
        <begin position="1441"/>
        <end position="1482"/>
    </location>
</feature>
<feature type="domain" description="Trimeric autotransporter adhesin YadA-like head" evidence="3">
    <location>
        <begin position="3407"/>
        <end position="3433"/>
    </location>
</feature>
<dbReference type="Gene3D" id="6.10.250.2040">
    <property type="match status" value="3"/>
</dbReference>
<dbReference type="Gene3D" id="2.20.70.140">
    <property type="match status" value="1"/>
</dbReference>
<feature type="domain" description="Trimeric autotransporter adhesin YadA-like head" evidence="3">
    <location>
        <begin position="3292"/>
        <end position="3315"/>
    </location>
</feature>
<dbReference type="SUPFAM" id="SSF54523">
    <property type="entry name" value="Pili subunits"/>
    <property type="match status" value="1"/>
</dbReference>
<feature type="domain" description="Trimeric autotransporter adhesin YadA-like stalk" evidence="4">
    <location>
        <begin position="673"/>
        <end position="714"/>
    </location>
</feature>
<dbReference type="Pfam" id="PF05662">
    <property type="entry name" value="YadA_stalk"/>
    <property type="match status" value="9"/>
</dbReference>
<feature type="domain" description="Trimeric autotransporter adhesin YadA-like head" evidence="3">
    <location>
        <begin position="3087"/>
        <end position="3113"/>
    </location>
</feature>
<sequence>MSRSCGVQPACIRGTGEMNKSYRSIWNEALGAWVAASETTRARGKRGSVVRAAVTAGVMGAALLGGAGNANAQATITDYTGHASPDPVPGAVLDINSYTRGVMMPRVALTDATTWGLPGGVPADGMMLFNTTPGTTTNGLTQGLVTWKGGRWVSVDETPYLHVNSTAVGNSTQANSGAIGVNSVAIGPDAKALANDTVAMGNGAEAHKLGDIAIGRAAIASGGDRLTGPTENWSSVAVGTYASATEGNSVALGGSAKAEGRGTALGSRAEAGYDTVAIGTFAGTGRPAKADPNDFSNSLNTFVGSGSGASGNGARNSYVGNQAGLVVQGDENAGMGYGAGGLSTGNRNVAVGQRAGQFVTGDQNINQGTMAGFQAKGSNNIALGTLASANLALAAQDPNAPISQAAVQAASLAAQTEYMGFLATRGVTEAGLADGTYTLDASGNVIEASSGNVLVTAAELQTSVTQAFQRNGVAGIDASRTTAIGHLSRATGDDAVALGSSAVAGDKAAVAIGTASKAFGVSSVAVGDSAFAKGEASIAMGKGAQANGTQSISIGTGNVVNGNNSGAIGDPSTIDGANSYSVGNNNTLGAAASNTFVLGNNVNVNVANATALGDSTSVTVADGAALGSKSVASTDKGVAGFDPATGKASTDTSATWKSTLGAVSVGGNGQTRQITNVAAGTQATDAVNVAQLKAGQTHYYSVNDNGVQGGNYDNKGATGLNAMASGVDAKAGGDHATAMGHGATAGGHYAIALGYQANAAGANGVAIGTQASAAKGGTVAIGASAGKDSTVLTGTFIGSGAGNKSAGADITAIGNNAGQAASGNSNTFIGATAGSSSEGDLNSFIGAGAGIFSKGTANSAFGNLAGANTEGDSNAAWGFAAGAFVKGDGNIGMGTSAGASVVGSGNAAIGQGAGLGTQGDANLAIGAGAGSIAKGNSNVALGQNAGLAADGNENIALGQTAGALVSGNRNLAIGSAAGLAGDVAAGNITPTTASDTIALGTQAFANAERAIAIGTGAQALGTQSISIGTGNVVNGNNSGAIGDPTVIDGANSYSVGNNNTLGAAANNTFVLGNNVNVNVANATALGDSTSVTVADGVALGSKSVASTDKGVAGFDPATGLASTDTSATWKSTLGAVSVGGNGQTRQITNVAAGTQATDAVNVAQLNAGQTHYYSVNDNGAQGGNYANDGATGINALAAGVGAQANGERSVSIGYLAGVGASAGLAGQNNVGIGTEAGGGVVGSSNTAVGSAAGKDVAGSSNAAFGIAAGQGVQGDYNLAMGVYSGMGTKGTYNTAIGGSAGQAVNGNDNIAMGDLSGASVVGDANIGIGALAGAGTTGSSNIAIGSLAGIVDTATFAGITANNTVSIGNSAVASKDDGVAVGHGAQAAAVNSVALGADSKATQDAAALALKNAYVPAGATAVAGTAPVGEVSVGSAGKERRITNVAAGSDDTDAVNVSQLKAAQTHYYSVNDNGTQGGNYDNKGATGINAIAAGVDAVAAGVGTVAVGNLAGSGSTAAGNSHNTFVGYGAGRQVAGADNTAVGNSAGVSVTGGNNTALGLSAGARVTGDSNIGIGVNGGAVTTGFSNVGIGSSAGQGTNGAFNVALGGLSGGGVQGSANVAIGLNAGENVSASNTVAIGTRAKATGDSGVSIGTDASATYANAVALGANSTTASDLATLNANAAYVPPGATSVAGAVPVGEVSVGGVGAERRITNVAAGAVDTDAVNVSQLKAVDATANAGWNVAANGEATGGNVAPGAKVDFSNSDSNIAITRTGTNLDFKLADNVKVNNSVIVGQSVLNTTGLTVNNGTTTTAVAAGGVTSGTVNLSGVTNDIQGLSNKTLTDPSFATVGRGATEEQLKIVNDTASAGWNVAANGEATGGNVAPGGKVDFSNSDSNIAITRTGTNLDFKLADDVKVNNSVTVGQSVLNTTGLTVNNGTTTTAVAAGGVTSGSVNLSGVTNDIQGLSNKTLTDPSFATVGRAATEEQLKIVNDTASAGWNVAANGEATGGNVAPGGKVDFSNSDSNVTITRSGTNLDFKLADDVKVNNSVTVGQSVLNTTGLTVNNGTTTTAVAAGGVTSGTVNLSGVTNDIQGLSNKTLTDPSFATVGRGATEEQLKIVNDTASAGWNVAANGEATGGNVAPGSKVDFSNSDSNVTITRTGTDLDFKLANDVKVNNSVTVGQSVLNTTGLTVNDGAGNVTTTSATGTNVTNGTTTTAVAAGGVTSGTVNLSGVSNDIQGLSNKTLTDPSFATVGRAATEEQLKIVNDTASAGWNVAANGEATGGNVAPGGKVDFSNSDSNIAITRTGTSLDFKLADAVKVNNSVTVGQSVLNTTGLTVNNGTTTTAVAAGGVTSGSVNLSGVTNDIQGLSNTTLTDPSFATVGRAATEEQLKKVNDTASAGWNVAANGEATGGNVAPGGKVDFSNSDSNIAITRSGTNLDFKLADDVKVNNSVTVGQSVLNTTGLTVNNGTTTTAVAAGGVTSGTVNLSGVSNDIQGLSNKTLTDPSFATVGRGATEEQLKIVNDTASAGWNVAANGEATGGNVAPGGKVDFSNSDSNIAITRSGTNLDFKLADDVKVNNSVTVGQSVLNTTGLTVNNGTTTTAVAAGGVTSGTVNLSGVSNDIQGLSNKTLTDPSFATVGRGATEEQLKIVNDTASAGWNVAANGEATGGNVAPGGKVDFSNSDSNIAITRTGTNLDFKLANDVKVNNSVTVGQSVLNTTGLTVNDGTTTTAVAAGGVTSGTVKLSGVSNDIQGLSNKTLTDPSFATVGRAATEEQLKQVNDTASAGWNVAANGEATGGNVAPGGKVDFSNSDSNIAITRTGTNLDFKLADDVKVNNSVTVGQSVLNTTGLTVNNGTTTTSVAAGGVTSGTVNLSGVSNDIQGLSNKTLTDPSFATVGRAATEEQLKLVDATASKGWNLSANGEATPQNIAPGGTANFANGDNMVVTRNGNTLTVATAKDVKFDSVTTGDTVMNNAGVTVGPNVTLGATGLTIVGGPSVTTAGVDAGGKVITNVAPGVAGTDAVNVSQLKDTVAESKTKYYSVNSTGGGNENNDGATGADAIAAGKDAQATAVNAVAMGTAAQAAGISATSIGNAAWAMGDRSTAVGYFSTADGIDSAAFGAWARAGGNGSVAAGMASNASGVASVAMGAASAAVGDVSVAVGAGSTATATGGAALGAGSVADRAAGVKGYVPPEATAAQADAIAATTSTTGAVGVGDAAHGVFRQITGVAAGSAPSDAVNVAQLQAVASQAAAAGSKWITGSPTTYVAPTSTGTDSTAVGSGAAVKADQGVAIGTGAVVTTKNSVALGNDATTAEAKPTKEVTLQGTTYQFAGTKPVGVVSVGSKDAERQITNVAAGEISATSTDAVNGSQLYATNQAINNMTTGGGGIKYFHANSKAADSNAAGAESVAIGPNAVALGNNAIATGNNAQAKAAGSIALGANSTASTANSVALGDGAVANRAGMNGQREMFSNTVVQSAQGAVSVGAAGNERQITNVAGGTQATDAVNVRQLQAVQQSAVRYDTNVDGSVNYNSVTMGNGASTGPVTVQNVAPGVAPTDAVNVQQLNQAGAAGMAYTDARTNALGNELRNTAKNAYAGVAAAMAVQMPGTSVPGKTVMRVGYGTFKGESAVGISFRRTAENNGWSVTGGVGMSRAGAAATVGAEWVFN</sequence>
<feature type="domain" description="Trimeric autotransporter adhesin YadA-like stalk" evidence="4">
    <location>
        <begin position="3229"/>
        <end position="3260"/>
    </location>
</feature>
<reference evidence="6 7" key="1">
    <citation type="submission" date="2017-09" db="EMBL/GenBank/DDBJ databases">
        <title>The diverse metabolic capabilities of V. boronicumulans make it an excellent choice for continued studies on novel biodegradation.</title>
        <authorList>
            <person name="Sun S."/>
        </authorList>
    </citation>
    <scope>NUCLEOTIDE SEQUENCE [LARGE SCALE GENOMIC DNA]</scope>
    <source>
        <strain evidence="6 7">J1</strain>
    </source>
</reference>
<dbReference type="CDD" id="cd12820">
    <property type="entry name" value="LbR_YadA-like"/>
    <property type="match status" value="2"/>
</dbReference>
<feature type="domain" description="Trimeric autotransporter adhesin YadA-like stalk" evidence="4">
    <location>
        <begin position="1712"/>
        <end position="1751"/>
    </location>
</feature>
<gene>
    <name evidence="6" type="ORF">CKY39_14690</name>
</gene>
<protein>
    <submittedName>
        <fullName evidence="6">Uncharacterized protein</fullName>
    </submittedName>
</protein>
<feature type="domain" description="Trimeric autotransporter adhesin YadA-like head" evidence="3">
    <location>
        <begin position="3435"/>
        <end position="3461"/>
    </location>
</feature>
<proteinExistence type="predicted"/>
<evidence type="ECO:0000313" key="7">
    <source>
        <dbReference type="Proteomes" id="UP000217154"/>
    </source>
</evidence>
<dbReference type="Gene3D" id="6.20.50.100">
    <property type="match status" value="10"/>
</dbReference>
<name>A0A250DJ18_9BURK</name>
<feature type="domain" description="Trimeric autotransporter adhesin YadA-like stalk" evidence="4">
    <location>
        <begin position="3354"/>
        <end position="3389"/>
    </location>
</feature>
<dbReference type="KEGG" id="vbo:CKY39_14690"/>
<evidence type="ECO:0000256" key="1">
    <source>
        <dbReference type="ARBA" id="ARBA00022448"/>
    </source>
</evidence>
<feature type="domain" description="Trimeric autotransporter adhesin YadA-like head" evidence="3">
    <location>
        <begin position="3143"/>
        <end position="3169"/>
    </location>
</feature>
<organism evidence="6 7">
    <name type="scientific">Variovorax boronicumulans</name>
    <dbReference type="NCBI Taxonomy" id="436515"/>
    <lineage>
        <taxon>Bacteria</taxon>
        <taxon>Pseudomonadati</taxon>
        <taxon>Pseudomonadota</taxon>
        <taxon>Betaproteobacteria</taxon>
        <taxon>Burkholderiales</taxon>
        <taxon>Comamonadaceae</taxon>
        <taxon>Variovorax</taxon>
    </lineage>
</organism>
<feature type="domain" description="Trimeric autotransporter adhesin YadA-like stalk" evidence="4">
    <location>
        <begin position="3014"/>
        <end position="3045"/>
    </location>
</feature>